<dbReference type="PANTHER" id="PTHR22674">
    <property type="entry name" value="NTPASE, KAP FAMILY P-LOOP DOMAIN-CONTAINING 1"/>
    <property type="match status" value="1"/>
</dbReference>
<dbReference type="InterPro" id="IPR052754">
    <property type="entry name" value="NTPase_KAP_P-loop"/>
</dbReference>
<evidence type="ECO:0000313" key="3">
    <source>
        <dbReference type="Proteomes" id="UP000504632"/>
    </source>
</evidence>
<dbReference type="PANTHER" id="PTHR22674:SF6">
    <property type="entry name" value="NTPASE KAP FAMILY P-LOOP DOMAIN-CONTAINING PROTEIN 1"/>
    <property type="match status" value="1"/>
</dbReference>
<accession>A0A6J2VP33</accession>
<reference evidence="4" key="1">
    <citation type="submission" date="2025-08" db="UniProtKB">
        <authorList>
            <consortium name="RefSeq"/>
        </authorList>
    </citation>
    <scope>IDENTIFICATION</scope>
</reference>
<dbReference type="Proteomes" id="UP000504632">
    <property type="component" value="Chromosome 6"/>
</dbReference>
<keyword evidence="3" id="KW-1185">Reference proteome</keyword>
<sequence>MNSEAEWRDNKYRKDKPCPSFLRSLLLFLRIVFYRPVWGEEEEYMRKRVRWIFVRFSAWHYAGSDKLWAGLVIRLFKAIQKDFGELFLSVYKATQHPYSKKVQVGVKSNWKVRKFLCVPLWLVVVIAVALSVAASIVLYRSGFQIKTEGKLTWTTFMESTAIGILGLPSVVMVRFFYHILKNLFYDQVQSVMKKMNCTAVSDQLGFMSKVKKEVTILVDFIHFMEVFEKRKIRVVLEVTHLDRCSPDKVIQTLEAMNILVAGENIPFVSILAVDPRVMVSCVESSFWYRGSKESGYDFLNQMVTLPFSVPEMCTESKRRVFESLVKSHLEILSPESGGTKLIKRKGKTDQTIELETGKKRDESTVPFISKSDSGTLEKDLNWEMWANKVKELTKEALETVYSAEKPLHGYLRGSSMHMRRIINSVRVSVIVLEALHGGRSSAQDIAAWVVLANLWPCRLSWILQCLEDHQQKADIDPEVQETALAKPLWDIFQESSLELHALRSQLESVLAQDGDPELFEKFLRVDFRFTVRDVRRFTFCTINLDHSIRHELARVREGSSLKVENGPEARRQRAGPTAYMSTDDICKEMEKLNIPVRCQQLLTENRLDGAALVNRDSNEIRQILQMTPREWMTFHKHFLGDISASTR</sequence>
<dbReference type="OrthoDB" id="10015264at2759"/>
<gene>
    <name evidence="4" type="primary">LOC115814998</name>
</gene>
<dbReference type="InParanoid" id="A0A6J2VP33"/>
<dbReference type="Pfam" id="PF07693">
    <property type="entry name" value="KAP_NTPase"/>
    <property type="match status" value="1"/>
</dbReference>
<evidence type="ECO:0000259" key="2">
    <source>
        <dbReference type="Pfam" id="PF07693"/>
    </source>
</evidence>
<organism evidence="3 4">
    <name type="scientific">Chanos chanos</name>
    <name type="common">Milkfish</name>
    <name type="synonym">Mugil chanos</name>
    <dbReference type="NCBI Taxonomy" id="29144"/>
    <lineage>
        <taxon>Eukaryota</taxon>
        <taxon>Metazoa</taxon>
        <taxon>Chordata</taxon>
        <taxon>Craniata</taxon>
        <taxon>Vertebrata</taxon>
        <taxon>Euteleostomi</taxon>
        <taxon>Actinopterygii</taxon>
        <taxon>Neopterygii</taxon>
        <taxon>Teleostei</taxon>
        <taxon>Ostariophysi</taxon>
        <taxon>Gonorynchiformes</taxon>
        <taxon>Chanidae</taxon>
        <taxon>Chanos</taxon>
    </lineage>
</organism>
<feature type="transmembrane region" description="Helical" evidence="1">
    <location>
        <begin position="115"/>
        <end position="139"/>
    </location>
</feature>
<feature type="transmembrane region" description="Helical" evidence="1">
    <location>
        <begin position="20"/>
        <end position="38"/>
    </location>
</feature>
<keyword evidence="1" id="KW-1133">Transmembrane helix</keyword>
<feature type="domain" description="KAP NTPase" evidence="2">
    <location>
        <begin position="42"/>
        <end position="331"/>
    </location>
</feature>
<keyword evidence="1" id="KW-0472">Membrane</keyword>
<dbReference type="RefSeq" id="XP_030633827.1">
    <property type="nucleotide sequence ID" value="XM_030777967.1"/>
</dbReference>
<evidence type="ECO:0000256" key="1">
    <source>
        <dbReference type="SAM" id="Phobius"/>
    </source>
</evidence>
<dbReference type="InterPro" id="IPR011646">
    <property type="entry name" value="KAP_P-loop"/>
</dbReference>
<name>A0A6J2VP33_CHACN</name>
<proteinExistence type="predicted"/>
<dbReference type="AlphaFoldDB" id="A0A6J2VP33"/>
<evidence type="ECO:0000313" key="4">
    <source>
        <dbReference type="RefSeq" id="XP_030633827.1"/>
    </source>
</evidence>
<feature type="transmembrane region" description="Helical" evidence="1">
    <location>
        <begin position="159"/>
        <end position="177"/>
    </location>
</feature>
<dbReference type="GeneID" id="115814998"/>
<keyword evidence="1" id="KW-0812">Transmembrane</keyword>
<protein>
    <submittedName>
        <fullName evidence="4">NTPase KAP family P-loop domain-containing protein 1-like</fullName>
    </submittedName>
</protein>